<dbReference type="SUPFAM" id="SSF75005">
    <property type="entry name" value="Arabinanase/levansucrase/invertase"/>
    <property type="match status" value="1"/>
</dbReference>
<sequence>MSQHQPRTFQWQRAGRIFTPDGRYDWMQSHAQNPAVLVMEDRLRVYFNCRPKKASDGSVRARPTFVDLDRGDPRTILAVHDRPILDFGEPGTFDRFGVMAATVLRHQDEVWLYYVGWERCLGVPYNHSIGLAVSRDGGITFERFGKGPIITRELHEPFIQNSPFVMKLGDVFHMWYSTGTRWVAHAGAFESIYVVVHATSTDGIHWSRDGRPCIETIVEDEVQTNPCMITIEGRHHMWFCYRRGIDFRNADHGYRIGYAWSDDLLTWHRDDSKGELLPASGSEWDSQMVCYPCVVLVDDSLLMFYSGNYFGRDGFGYARLRR</sequence>
<name>E6PC98_9ZZZZ</name>
<dbReference type="PANTHER" id="PTHR35279">
    <property type="match status" value="1"/>
</dbReference>
<organism evidence="1">
    <name type="scientific">mine drainage metagenome</name>
    <dbReference type="NCBI Taxonomy" id="410659"/>
    <lineage>
        <taxon>unclassified sequences</taxon>
        <taxon>metagenomes</taxon>
        <taxon>ecological metagenomes</taxon>
    </lineage>
</organism>
<proteinExistence type="predicted"/>
<evidence type="ECO:0000313" key="1">
    <source>
        <dbReference type="EMBL" id="CBH74081.1"/>
    </source>
</evidence>
<evidence type="ECO:0008006" key="2">
    <source>
        <dbReference type="Google" id="ProtNLM"/>
    </source>
</evidence>
<dbReference type="EMBL" id="CABL01000001">
    <property type="protein sequence ID" value="CBH74081.1"/>
    <property type="molecule type" value="Genomic_DNA"/>
</dbReference>
<comment type="caution">
    <text evidence="1">The sequence shown here is derived from an EMBL/GenBank/DDBJ whole genome shotgun (WGS) entry which is preliminary data.</text>
</comment>
<dbReference type="Gene3D" id="2.115.10.20">
    <property type="entry name" value="Glycosyl hydrolase domain, family 43"/>
    <property type="match status" value="2"/>
</dbReference>
<protein>
    <recommendedName>
        <fullName evidence="2">Glycosyl hydrolase family 32 N-terminal domain-containing protein</fullName>
    </recommendedName>
</protein>
<dbReference type="InterPro" id="IPR023296">
    <property type="entry name" value="Glyco_hydro_beta-prop_sf"/>
</dbReference>
<dbReference type="PANTHER" id="PTHR35279:SF1">
    <property type="entry name" value="ARABINANASE_LEVANSUCRASE_INVERTASE"/>
    <property type="match status" value="1"/>
</dbReference>
<reference evidence="1" key="1">
    <citation type="submission" date="2009-10" db="EMBL/GenBank/DDBJ databases">
        <title>Diversity of trophic interactions inside an arsenic-rich microbial ecosystem.</title>
        <authorList>
            <person name="Bertin P.N."/>
            <person name="Heinrich-Salmeron A."/>
            <person name="Pelletier E."/>
            <person name="Goulhen-Chollet F."/>
            <person name="Arsene-Ploetze F."/>
            <person name="Gallien S."/>
            <person name="Calteau A."/>
            <person name="Vallenet D."/>
            <person name="Casiot C."/>
            <person name="Chane-Woon-Ming B."/>
            <person name="Giloteaux L."/>
            <person name="Barakat M."/>
            <person name="Bonnefoy V."/>
            <person name="Bruneel O."/>
            <person name="Chandler M."/>
            <person name="Cleiss J."/>
            <person name="Duran R."/>
            <person name="Elbaz-Poulichet F."/>
            <person name="Fonknechten N."/>
            <person name="Lauga B."/>
            <person name="Mornico D."/>
            <person name="Ortet P."/>
            <person name="Schaeffer C."/>
            <person name="Siguier P."/>
            <person name="Alexander Thil Smith A."/>
            <person name="Van Dorsselaer A."/>
            <person name="Weissenbach J."/>
            <person name="Medigue C."/>
            <person name="Le Paslier D."/>
        </authorList>
    </citation>
    <scope>NUCLEOTIDE SEQUENCE</scope>
</reference>
<gene>
    <name evidence="1" type="ORF">CARN1_1968</name>
</gene>
<accession>E6PC98</accession>
<dbReference type="AlphaFoldDB" id="E6PC98"/>